<sequence length="309" mass="35198">MKRQIVFRNNSFFALTFLLLISTFQVYSEEIKASQDSTFCFVGDTGNVTEVQKEVAEALAKSDCSVIWHTGDIIYPDGISSERDPRFFTNFLDPFKKVFDKGIPFFLTLGNHDYKKEPRSYLEIAKSNPLIVYPNNYYLKNYGRLCIFALDTTIFDKLYLFYKRRGQANWLKLKKEQVNNSCDLSIAVAHHPLFSSGDRKKATPQLSRFLETSIFGNFDLYIAGHNHVLADEGERRGTRQLISGTGSLPGGSPDKQPEGKFNVETPGFLKLELKEIDNKVVAEYSFIQARDNLVLWKGLKIGSGIRKNN</sequence>
<keyword evidence="2" id="KW-0378">Hydrolase</keyword>
<dbReference type="PANTHER" id="PTHR10161:SF14">
    <property type="entry name" value="TARTRATE-RESISTANT ACID PHOSPHATASE TYPE 5"/>
    <property type="match status" value="1"/>
</dbReference>
<protein>
    <recommendedName>
        <fullName evidence="4">Calcineurin-like phosphoesterase domain-containing protein</fullName>
    </recommendedName>
</protein>
<dbReference type="EMBL" id="UINC01000494">
    <property type="protein sequence ID" value="SUZ56316.1"/>
    <property type="molecule type" value="Genomic_DNA"/>
</dbReference>
<dbReference type="GO" id="GO:0016787">
    <property type="term" value="F:hydrolase activity"/>
    <property type="evidence" value="ECO:0007669"/>
    <property type="project" value="UniProtKB-KW"/>
</dbReference>
<dbReference type="InterPro" id="IPR029052">
    <property type="entry name" value="Metallo-depent_PP-like"/>
</dbReference>
<evidence type="ECO:0000256" key="3">
    <source>
        <dbReference type="SAM" id="MobiDB-lite"/>
    </source>
</evidence>
<evidence type="ECO:0000259" key="4">
    <source>
        <dbReference type="Pfam" id="PF00149"/>
    </source>
</evidence>
<feature type="region of interest" description="Disordered" evidence="3">
    <location>
        <begin position="240"/>
        <end position="261"/>
    </location>
</feature>
<dbReference type="Gene3D" id="3.60.21.10">
    <property type="match status" value="1"/>
</dbReference>
<evidence type="ECO:0000313" key="5">
    <source>
        <dbReference type="EMBL" id="SUZ56316.1"/>
    </source>
</evidence>
<keyword evidence="1" id="KW-0732">Signal</keyword>
<proteinExistence type="predicted"/>
<organism evidence="5">
    <name type="scientific">marine metagenome</name>
    <dbReference type="NCBI Taxonomy" id="408172"/>
    <lineage>
        <taxon>unclassified sequences</taxon>
        <taxon>metagenomes</taxon>
        <taxon>ecological metagenomes</taxon>
    </lineage>
</organism>
<reference evidence="5" key="1">
    <citation type="submission" date="2018-05" db="EMBL/GenBank/DDBJ databases">
        <authorList>
            <person name="Lanie J.A."/>
            <person name="Ng W.-L."/>
            <person name="Kazmierczak K.M."/>
            <person name="Andrzejewski T.M."/>
            <person name="Davidsen T.M."/>
            <person name="Wayne K.J."/>
            <person name="Tettelin H."/>
            <person name="Glass J.I."/>
            <person name="Rusch D."/>
            <person name="Podicherti R."/>
            <person name="Tsui H.-C.T."/>
            <person name="Winkler M.E."/>
        </authorList>
    </citation>
    <scope>NUCLEOTIDE SEQUENCE</scope>
</reference>
<evidence type="ECO:0000256" key="1">
    <source>
        <dbReference type="ARBA" id="ARBA00022729"/>
    </source>
</evidence>
<gene>
    <name evidence="5" type="ORF">METZ01_LOCUS9170</name>
</gene>
<feature type="domain" description="Calcineurin-like phosphoesterase" evidence="4">
    <location>
        <begin position="38"/>
        <end position="228"/>
    </location>
</feature>
<evidence type="ECO:0000256" key="2">
    <source>
        <dbReference type="ARBA" id="ARBA00022801"/>
    </source>
</evidence>
<dbReference type="InterPro" id="IPR051558">
    <property type="entry name" value="Metallophosphoesterase_PAP"/>
</dbReference>
<name>A0A381NNZ0_9ZZZZ</name>
<dbReference type="InterPro" id="IPR004843">
    <property type="entry name" value="Calcineurin-like_PHP"/>
</dbReference>
<dbReference type="AlphaFoldDB" id="A0A381NNZ0"/>
<dbReference type="SUPFAM" id="SSF56300">
    <property type="entry name" value="Metallo-dependent phosphatases"/>
    <property type="match status" value="1"/>
</dbReference>
<dbReference type="Pfam" id="PF00149">
    <property type="entry name" value="Metallophos"/>
    <property type="match status" value="1"/>
</dbReference>
<dbReference type="PANTHER" id="PTHR10161">
    <property type="entry name" value="TARTRATE-RESISTANT ACID PHOSPHATASE TYPE 5"/>
    <property type="match status" value="1"/>
</dbReference>
<accession>A0A381NNZ0</accession>